<sequence>MPITVILTVIFRFKVPIMVKRREKDVLEKQQQVLTLIEEITRNDGTSYYEIGNMVHNGRAELAAERGFIKQVRILQLNIPHSRNVIKYEDYVNSHYQMQDESMDHWEEWKRTPEMDQVVEDILKENHVG</sequence>
<protein>
    <submittedName>
        <fullName evidence="1">Uncharacterized protein</fullName>
    </submittedName>
</protein>
<dbReference type="AlphaFoldDB" id="A0A0R1WFW2"/>
<name>A0A0R1WFW2_9LACO</name>
<reference evidence="1 2" key="1">
    <citation type="journal article" date="2015" name="Genome Announc.">
        <title>Expanding the biotechnology potential of lactobacilli through comparative genomics of 213 strains and associated genera.</title>
        <authorList>
            <person name="Sun Z."/>
            <person name="Harris H.M."/>
            <person name="McCann A."/>
            <person name="Guo C."/>
            <person name="Argimon S."/>
            <person name="Zhang W."/>
            <person name="Yang X."/>
            <person name="Jeffery I.B."/>
            <person name="Cooney J.C."/>
            <person name="Kagawa T.F."/>
            <person name="Liu W."/>
            <person name="Song Y."/>
            <person name="Salvetti E."/>
            <person name="Wrobel A."/>
            <person name="Rasinkangas P."/>
            <person name="Parkhill J."/>
            <person name="Rea M.C."/>
            <person name="O'Sullivan O."/>
            <person name="Ritari J."/>
            <person name="Douillard F.P."/>
            <person name="Paul Ross R."/>
            <person name="Yang R."/>
            <person name="Briner A.E."/>
            <person name="Felis G.E."/>
            <person name="de Vos W.M."/>
            <person name="Barrangou R."/>
            <person name="Klaenhammer T.R."/>
            <person name="Caufield P.W."/>
            <person name="Cui Y."/>
            <person name="Zhang H."/>
            <person name="O'Toole P.W."/>
        </authorList>
    </citation>
    <scope>NUCLEOTIDE SEQUENCE [LARGE SCALE GENOMIC DNA]</scope>
    <source>
        <strain evidence="1 2">DSM 4864</strain>
    </source>
</reference>
<gene>
    <name evidence="1" type="ORF">FC49_GL000873</name>
</gene>
<proteinExistence type="predicted"/>
<dbReference type="PATRIC" id="fig|1423779.3.peg.891"/>
<comment type="caution">
    <text evidence="1">The sequence shown here is derived from an EMBL/GenBank/DDBJ whole genome shotgun (WGS) entry which is preliminary data.</text>
</comment>
<organism evidence="1 2">
    <name type="scientific">Limosilactobacillus oris DSM 4864</name>
    <dbReference type="NCBI Taxonomy" id="1423779"/>
    <lineage>
        <taxon>Bacteria</taxon>
        <taxon>Bacillati</taxon>
        <taxon>Bacillota</taxon>
        <taxon>Bacilli</taxon>
        <taxon>Lactobacillales</taxon>
        <taxon>Lactobacillaceae</taxon>
        <taxon>Limosilactobacillus</taxon>
    </lineage>
</organism>
<evidence type="ECO:0000313" key="1">
    <source>
        <dbReference type="EMBL" id="KRM16768.1"/>
    </source>
</evidence>
<evidence type="ECO:0000313" key="2">
    <source>
        <dbReference type="Proteomes" id="UP000050973"/>
    </source>
</evidence>
<dbReference type="EMBL" id="AZGE01000002">
    <property type="protein sequence ID" value="KRM16768.1"/>
    <property type="molecule type" value="Genomic_DNA"/>
</dbReference>
<accession>A0A0R1WFW2</accession>
<dbReference type="Proteomes" id="UP000050973">
    <property type="component" value="Unassembled WGS sequence"/>
</dbReference>